<keyword evidence="4 8" id="KW-1133">Transmembrane helix</keyword>
<feature type="transmembrane region" description="Helical" evidence="8">
    <location>
        <begin position="79"/>
        <end position="98"/>
    </location>
</feature>
<evidence type="ECO:0000256" key="1">
    <source>
        <dbReference type="ARBA" id="ARBA00004141"/>
    </source>
</evidence>
<evidence type="ECO:0000256" key="5">
    <source>
        <dbReference type="ARBA" id="ARBA00023136"/>
    </source>
</evidence>
<dbReference type="GO" id="GO:0046872">
    <property type="term" value="F:metal ion binding"/>
    <property type="evidence" value="ECO:0007669"/>
    <property type="project" value="UniProtKB-KW"/>
</dbReference>
<protein>
    <submittedName>
        <fullName evidence="9">Ceramidase</fullName>
    </submittedName>
</protein>
<dbReference type="Proteomes" id="UP000198894">
    <property type="component" value="Unassembled WGS sequence"/>
</dbReference>
<reference evidence="10" key="1">
    <citation type="submission" date="2016-10" db="EMBL/GenBank/DDBJ databases">
        <authorList>
            <person name="Varghese N."/>
            <person name="Submissions S."/>
        </authorList>
    </citation>
    <scope>NUCLEOTIDE SEQUENCE [LARGE SCALE GENOMIC DNA]</scope>
    <source>
        <strain evidence="10">CGMCC 1.11022</strain>
    </source>
</reference>
<evidence type="ECO:0000256" key="2">
    <source>
        <dbReference type="ARBA" id="ARBA00022692"/>
    </source>
</evidence>
<feature type="binding site" evidence="7">
    <location>
        <position position="199"/>
    </location>
    <ligand>
        <name>Zn(2+)</name>
        <dbReference type="ChEBI" id="CHEBI:29105"/>
        <note>catalytic</note>
    </ligand>
</feature>
<evidence type="ECO:0000313" key="10">
    <source>
        <dbReference type="Proteomes" id="UP000198894"/>
    </source>
</evidence>
<feature type="transmembrane region" description="Helical" evidence="8">
    <location>
        <begin position="164"/>
        <end position="182"/>
    </location>
</feature>
<organism evidence="9 10">
    <name type="scientific">Mesorhizobium muleiense</name>
    <dbReference type="NCBI Taxonomy" id="1004279"/>
    <lineage>
        <taxon>Bacteria</taxon>
        <taxon>Pseudomonadati</taxon>
        <taxon>Pseudomonadota</taxon>
        <taxon>Alphaproteobacteria</taxon>
        <taxon>Hyphomicrobiales</taxon>
        <taxon>Phyllobacteriaceae</taxon>
        <taxon>Mesorhizobium</taxon>
    </lineage>
</organism>
<keyword evidence="5 8" id="KW-0472">Membrane</keyword>
<dbReference type="RefSeq" id="WP_091592178.1">
    <property type="nucleotide sequence ID" value="NZ_FNEE01000003.1"/>
</dbReference>
<accession>A0A1G8PBN3</accession>
<keyword evidence="7" id="KW-0862">Zinc</keyword>
<feature type="transmembrane region" description="Helical" evidence="8">
    <location>
        <begin position="140"/>
        <end position="157"/>
    </location>
</feature>
<keyword evidence="6" id="KW-0479">Metal-binding</keyword>
<evidence type="ECO:0000313" key="9">
    <source>
        <dbReference type="EMBL" id="SDI89884.1"/>
    </source>
</evidence>
<feature type="binding site" evidence="6">
    <location>
        <position position="23"/>
    </location>
    <ligand>
        <name>Ca(2+)</name>
        <dbReference type="ChEBI" id="CHEBI:29108"/>
    </ligand>
</feature>
<dbReference type="GO" id="GO:0016020">
    <property type="term" value="C:membrane"/>
    <property type="evidence" value="ECO:0007669"/>
    <property type="project" value="UniProtKB-SubCell"/>
</dbReference>
<feature type="transmembrane region" description="Helical" evidence="8">
    <location>
        <begin position="51"/>
        <end position="73"/>
    </location>
</feature>
<evidence type="ECO:0000256" key="4">
    <source>
        <dbReference type="ARBA" id="ARBA00022989"/>
    </source>
</evidence>
<feature type="binding site" evidence="7">
    <location>
        <position position="71"/>
    </location>
    <ligand>
        <name>Zn(2+)</name>
        <dbReference type="ChEBI" id="CHEBI:29105"/>
        <note>catalytic</note>
    </ligand>
</feature>
<sequence length="231" mass="25290">MWQTLLTPVDLYCERVGPEFWAEPVNALTNLAFLVAGLWGVREVRRRGTGIFAEMLAWWVVAIGIGSALFHTFANHATVWADVLPIGGFTLAYTLFNLRRFLAMRWGKAIAIFFAFYAVTGLLTWAVPDWLRQASNGTTGYLPPFLALAFFGAWVAASGNRAGWYNLAGSAIFVVSVIFRTIDPLVCGSFPLGTHFLWHILNGLMLGVLLAAAARFGGPKLGQYGSRAVGQ</sequence>
<dbReference type="AlphaFoldDB" id="A0A1G8PBN3"/>
<comment type="subcellular location">
    <subcellularLocation>
        <location evidence="1">Membrane</location>
        <topology evidence="1">Multi-pass membrane protein</topology>
    </subcellularLocation>
</comment>
<comment type="cofactor">
    <cofactor evidence="7">
        <name>Zn(2+)</name>
        <dbReference type="ChEBI" id="CHEBI:29105"/>
    </cofactor>
</comment>
<name>A0A1G8PBN3_9HYPH</name>
<feature type="transmembrane region" description="Helical" evidence="8">
    <location>
        <begin position="110"/>
        <end position="128"/>
    </location>
</feature>
<keyword evidence="2 8" id="KW-0812">Transmembrane</keyword>
<keyword evidence="6" id="KW-0106">Calcium</keyword>
<evidence type="ECO:0000256" key="8">
    <source>
        <dbReference type="SAM" id="Phobius"/>
    </source>
</evidence>
<keyword evidence="3" id="KW-0378">Hydrolase</keyword>
<keyword evidence="10" id="KW-1185">Reference proteome</keyword>
<dbReference type="Pfam" id="PF05875">
    <property type="entry name" value="Ceramidase"/>
    <property type="match status" value="1"/>
</dbReference>
<evidence type="ECO:0000256" key="7">
    <source>
        <dbReference type="PIRSR" id="PIRSR608901-2"/>
    </source>
</evidence>
<dbReference type="EMBL" id="FNEE01000003">
    <property type="protein sequence ID" value="SDI89884.1"/>
    <property type="molecule type" value="Genomic_DNA"/>
</dbReference>
<gene>
    <name evidence="9" type="ORF">SAMN05428953_103232</name>
</gene>
<feature type="transmembrane region" description="Helical" evidence="8">
    <location>
        <begin position="197"/>
        <end position="217"/>
    </location>
</feature>
<proteinExistence type="predicted"/>
<feature type="binding site" evidence="7">
    <location>
        <position position="195"/>
    </location>
    <ligand>
        <name>Zn(2+)</name>
        <dbReference type="ChEBI" id="CHEBI:29105"/>
        <note>catalytic</note>
    </ligand>
</feature>
<feature type="transmembrane region" description="Helical" evidence="8">
    <location>
        <begin position="20"/>
        <end position="39"/>
    </location>
</feature>
<evidence type="ECO:0000256" key="3">
    <source>
        <dbReference type="ARBA" id="ARBA00022801"/>
    </source>
</evidence>
<dbReference type="GO" id="GO:0016811">
    <property type="term" value="F:hydrolase activity, acting on carbon-nitrogen (but not peptide) bonds, in linear amides"/>
    <property type="evidence" value="ECO:0007669"/>
    <property type="project" value="InterPro"/>
</dbReference>
<dbReference type="GO" id="GO:0006672">
    <property type="term" value="P:ceramide metabolic process"/>
    <property type="evidence" value="ECO:0007669"/>
    <property type="project" value="InterPro"/>
</dbReference>
<evidence type="ECO:0000256" key="6">
    <source>
        <dbReference type="PIRSR" id="PIRSR608901-1"/>
    </source>
</evidence>
<dbReference type="InterPro" id="IPR008901">
    <property type="entry name" value="ACER"/>
</dbReference>